<dbReference type="RefSeq" id="WP_213535815.1">
    <property type="nucleotide sequence ID" value="NZ_BOVQ01000005.1"/>
</dbReference>
<dbReference type="PIRSF" id="PIRSF030042">
    <property type="entry name" value="UCP030042"/>
    <property type="match status" value="1"/>
</dbReference>
<dbReference type="EMBL" id="JBHSGD010000005">
    <property type="protein sequence ID" value="MFC4652680.1"/>
    <property type="molecule type" value="Genomic_DNA"/>
</dbReference>
<keyword evidence="1" id="KW-0812">Transmembrane</keyword>
<feature type="domain" description="DUF4395" evidence="2">
    <location>
        <begin position="12"/>
        <end position="136"/>
    </location>
</feature>
<keyword evidence="1" id="KW-0472">Membrane</keyword>
<accession>A0ABV9JD98</accession>
<protein>
    <submittedName>
        <fullName evidence="3">DUF4395 domain-containing protein</fullName>
    </submittedName>
</protein>
<keyword evidence="4" id="KW-1185">Reference proteome</keyword>
<proteinExistence type="predicted"/>
<keyword evidence="1" id="KW-1133">Transmembrane helix</keyword>
<evidence type="ECO:0000259" key="2">
    <source>
        <dbReference type="Pfam" id="PF14340"/>
    </source>
</evidence>
<evidence type="ECO:0000313" key="4">
    <source>
        <dbReference type="Proteomes" id="UP001595987"/>
    </source>
</evidence>
<gene>
    <name evidence="3" type="ORF">ACFO26_07135</name>
</gene>
<feature type="transmembrane region" description="Helical" evidence="1">
    <location>
        <begin position="114"/>
        <end position="133"/>
    </location>
</feature>
<evidence type="ECO:0000256" key="1">
    <source>
        <dbReference type="SAM" id="Phobius"/>
    </source>
</evidence>
<dbReference type="InterPro" id="IPR025508">
    <property type="entry name" value="DUF4395"/>
</dbReference>
<dbReference type="InterPro" id="IPR016942">
    <property type="entry name" value="UCP030042"/>
</dbReference>
<organism evidence="3 4">
    <name type="scientific">Lactococcus nasutitermitis</name>
    <dbReference type="NCBI Taxonomy" id="1652957"/>
    <lineage>
        <taxon>Bacteria</taxon>
        <taxon>Bacillati</taxon>
        <taxon>Bacillota</taxon>
        <taxon>Bacilli</taxon>
        <taxon>Lactobacillales</taxon>
        <taxon>Streptococcaceae</taxon>
        <taxon>Lactococcus</taxon>
    </lineage>
</organism>
<reference evidence="4" key="1">
    <citation type="journal article" date="2019" name="Int. J. Syst. Evol. Microbiol.">
        <title>The Global Catalogue of Microorganisms (GCM) 10K type strain sequencing project: providing services to taxonomists for standard genome sequencing and annotation.</title>
        <authorList>
            <consortium name="The Broad Institute Genomics Platform"/>
            <consortium name="The Broad Institute Genome Sequencing Center for Infectious Disease"/>
            <person name="Wu L."/>
            <person name="Ma J."/>
        </authorList>
    </citation>
    <scope>NUCLEOTIDE SEQUENCE [LARGE SCALE GENOMIC DNA]</scope>
    <source>
        <strain evidence="4">CCUG 63287</strain>
    </source>
</reference>
<dbReference type="Pfam" id="PF14340">
    <property type="entry name" value="DUF4395"/>
    <property type="match status" value="1"/>
</dbReference>
<dbReference type="Proteomes" id="UP001595987">
    <property type="component" value="Unassembled WGS sequence"/>
</dbReference>
<feature type="transmembrane region" description="Helical" evidence="1">
    <location>
        <begin position="46"/>
        <end position="66"/>
    </location>
</feature>
<evidence type="ECO:0000313" key="3">
    <source>
        <dbReference type="EMBL" id="MFC4652680.1"/>
    </source>
</evidence>
<name>A0ABV9JD98_9LACT</name>
<feature type="transmembrane region" description="Helical" evidence="1">
    <location>
        <begin position="86"/>
        <end position="108"/>
    </location>
</feature>
<feature type="transmembrane region" description="Helical" evidence="1">
    <location>
        <begin position="21"/>
        <end position="40"/>
    </location>
</feature>
<sequence>MANSENKKFQGVPRPLVRTNQAVIVISVILSVLSGFYWILLLPILAGLSGIVFGKNFVILFAKRFLRHKPSEYIQEDKADLRFNQIIATSLLTLSLLSSLIGFGILAIVFAALVFLAASIALAGFCVGCWLRFQIHQWQYRRRVKKIAHN</sequence>
<comment type="caution">
    <text evidence="3">The sequence shown here is derived from an EMBL/GenBank/DDBJ whole genome shotgun (WGS) entry which is preliminary data.</text>
</comment>